<keyword evidence="1 11" id="KW-0963">Cytoplasm</keyword>
<protein>
    <recommendedName>
        <fullName evidence="11">tRNA-specific 2-thiouridylase MnmA</fullName>
        <ecNumber evidence="11">2.8.1.13</ecNumber>
    </recommendedName>
</protein>
<dbReference type="InterPro" id="IPR014729">
    <property type="entry name" value="Rossmann-like_a/b/a_fold"/>
</dbReference>
<dbReference type="InterPro" id="IPR046884">
    <property type="entry name" value="MnmA-like_central"/>
</dbReference>
<evidence type="ECO:0000256" key="7">
    <source>
        <dbReference type="ARBA" id="ARBA00022884"/>
    </source>
</evidence>
<proteinExistence type="inferred from homology"/>
<evidence type="ECO:0000256" key="2">
    <source>
        <dbReference type="ARBA" id="ARBA00022555"/>
    </source>
</evidence>
<dbReference type="Pfam" id="PF20259">
    <property type="entry name" value="tRNA_Me_trans_M"/>
    <property type="match status" value="1"/>
</dbReference>
<evidence type="ECO:0000313" key="14">
    <source>
        <dbReference type="EMBL" id="BAY72336.1"/>
    </source>
</evidence>
<dbReference type="GO" id="GO:0103016">
    <property type="term" value="F:tRNA-uridine 2-sulfurtransferase activity"/>
    <property type="evidence" value="ECO:0007669"/>
    <property type="project" value="UniProtKB-EC"/>
</dbReference>
<evidence type="ECO:0000256" key="5">
    <source>
        <dbReference type="ARBA" id="ARBA00022741"/>
    </source>
</evidence>
<evidence type="ECO:0000256" key="6">
    <source>
        <dbReference type="ARBA" id="ARBA00022840"/>
    </source>
</evidence>
<dbReference type="NCBIfam" id="NF001138">
    <property type="entry name" value="PRK00143.1"/>
    <property type="match status" value="1"/>
</dbReference>
<name>A0A1Z4KTH8_ANAVA</name>
<dbReference type="Pfam" id="PF20258">
    <property type="entry name" value="tRNA_Me_trans_C"/>
    <property type="match status" value="1"/>
</dbReference>
<feature type="binding site" evidence="11">
    <location>
        <position position="33"/>
    </location>
    <ligand>
        <name>ATP</name>
        <dbReference type="ChEBI" id="CHEBI:30616"/>
    </ligand>
</feature>
<dbReference type="EMBL" id="AP018216">
    <property type="protein sequence ID" value="BAY72336.1"/>
    <property type="molecule type" value="Genomic_DNA"/>
</dbReference>
<dbReference type="GO" id="GO:0002143">
    <property type="term" value="P:tRNA wobble position uridine thiolation"/>
    <property type="evidence" value="ECO:0007669"/>
    <property type="project" value="TreeGrafter"/>
</dbReference>
<evidence type="ECO:0000259" key="13">
    <source>
        <dbReference type="Pfam" id="PF20259"/>
    </source>
</evidence>
<dbReference type="GO" id="GO:0000049">
    <property type="term" value="F:tRNA binding"/>
    <property type="evidence" value="ECO:0007669"/>
    <property type="project" value="UniProtKB-KW"/>
</dbReference>
<feature type="site" description="Interaction with tRNA" evidence="11">
    <location>
        <position position="120"/>
    </location>
</feature>
<feature type="binding site" evidence="11">
    <location>
        <begin position="7"/>
        <end position="14"/>
    </location>
    <ligand>
        <name>ATP</name>
        <dbReference type="ChEBI" id="CHEBI:30616"/>
    </ligand>
</feature>
<dbReference type="GO" id="GO:0032259">
    <property type="term" value="P:methylation"/>
    <property type="evidence" value="ECO:0007669"/>
    <property type="project" value="UniProtKB-KW"/>
</dbReference>
<dbReference type="Gene3D" id="2.40.30.10">
    <property type="entry name" value="Translation factors"/>
    <property type="match status" value="1"/>
</dbReference>
<accession>A0A1Z4KTH8</accession>
<gene>
    <name evidence="11" type="primary">mnmA</name>
    <name evidence="14" type="ORF">NIES23_51610</name>
</gene>
<evidence type="ECO:0000256" key="1">
    <source>
        <dbReference type="ARBA" id="ARBA00022490"/>
    </source>
</evidence>
<dbReference type="FunFam" id="3.40.50.620:FF:000302">
    <property type="entry name" value="tRNA-specific 2-thiouridylase MnmA"/>
    <property type="match status" value="1"/>
</dbReference>
<dbReference type="GO" id="GO:0008168">
    <property type="term" value="F:methyltransferase activity"/>
    <property type="evidence" value="ECO:0007669"/>
    <property type="project" value="UniProtKB-KW"/>
</dbReference>
<feature type="domain" description="tRNA-specific 2-thiouridylase MnmA-like C-terminal" evidence="12">
    <location>
        <begin position="272"/>
        <end position="347"/>
    </location>
</feature>
<dbReference type="Proteomes" id="UP000217507">
    <property type="component" value="Chromosome"/>
</dbReference>
<dbReference type="EC" id="2.8.1.13" evidence="11"/>
<dbReference type="InterPro" id="IPR046885">
    <property type="entry name" value="MnmA-like_C"/>
</dbReference>
<keyword evidence="2 11" id="KW-0820">tRNA-binding</keyword>
<reference evidence="14 15" key="1">
    <citation type="submission" date="2017-06" db="EMBL/GenBank/DDBJ databases">
        <title>Genome sequencing of cyanobaciteial culture collection at National Institute for Environmental Studies (NIES).</title>
        <authorList>
            <person name="Hirose Y."/>
            <person name="Shimura Y."/>
            <person name="Fujisawa T."/>
            <person name="Nakamura Y."/>
            <person name="Kawachi M."/>
        </authorList>
    </citation>
    <scope>NUCLEOTIDE SEQUENCE [LARGE SCALE GENOMIC DNA]</scope>
    <source>
        <strain evidence="14 15">NIES-23</strain>
    </source>
</reference>
<feature type="active site" description="Cysteine persulfide intermediate" evidence="11">
    <location>
        <position position="193"/>
    </location>
</feature>
<dbReference type="HAMAP" id="MF_00144">
    <property type="entry name" value="tRNA_thiouridyl_MnmA"/>
    <property type="match status" value="1"/>
</dbReference>
<dbReference type="AlphaFoldDB" id="A0A1Z4KTH8"/>
<keyword evidence="14" id="KW-0489">Methyltransferase</keyword>
<evidence type="ECO:0000256" key="9">
    <source>
        <dbReference type="ARBA" id="ARBA00051542"/>
    </source>
</evidence>
<keyword evidence="5 11" id="KW-0547">Nucleotide-binding</keyword>
<dbReference type="GO" id="GO:0005524">
    <property type="term" value="F:ATP binding"/>
    <property type="evidence" value="ECO:0007669"/>
    <property type="project" value="UniProtKB-KW"/>
</dbReference>
<comment type="catalytic activity">
    <reaction evidence="9 11">
        <text>S-sulfanyl-L-cysteinyl-[protein] + uridine(34) in tRNA + AH2 + ATP = 2-thiouridine(34) in tRNA + L-cysteinyl-[protein] + A + AMP + diphosphate + H(+)</text>
        <dbReference type="Rhea" id="RHEA:47032"/>
        <dbReference type="Rhea" id="RHEA-COMP:10131"/>
        <dbReference type="Rhea" id="RHEA-COMP:11726"/>
        <dbReference type="Rhea" id="RHEA-COMP:11727"/>
        <dbReference type="Rhea" id="RHEA-COMP:11728"/>
        <dbReference type="ChEBI" id="CHEBI:13193"/>
        <dbReference type="ChEBI" id="CHEBI:15378"/>
        <dbReference type="ChEBI" id="CHEBI:17499"/>
        <dbReference type="ChEBI" id="CHEBI:29950"/>
        <dbReference type="ChEBI" id="CHEBI:30616"/>
        <dbReference type="ChEBI" id="CHEBI:33019"/>
        <dbReference type="ChEBI" id="CHEBI:61963"/>
        <dbReference type="ChEBI" id="CHEBI:65315"/>
        <dbReference type="ChEBI" id="CHEBI:87170"/>
        <dbReference type="ChEBI" id="CHEBI:456215"/>
        <dbReference type="EC" id="2.8.1.13"/>
    </reaction>
</comment>
<dbReference type="Pfam" id="PF03054">
    <property type="entry name" value="tRNA_Me_trans"/>
    <property type="match status" value="1"/>
</dbReference>
<comment type="caution">
    <text evidence="11">Lacks conserved residue(s) required for the propagation of feature annotation.</text>
</comment>
<dbReference type="CDD" id="cd01998">
    <property type="entry name" value="MnmA_TRMU-like"/>
    <property type="match status" value="1"/>
</dbReference>
<feature type="region of interest" description="Interaction with tRNA" evidence="11">
    <location>
        <begin position="143"/>
        <end position="145"/>
    </location>
</feature>
<dbReference type="Gene3D" id="3.40.50.620">
    <property type="entry name" value="HUPs"/>
    <property type="match status" value="1"/>
</dbReference>
<comment type="similarity">
    <text evidence="11">Belongs to the MnmA/TRMU family.</text>
</comment>
<keyword evidence="3 11" id="KW-0808">Transferase</keyword>
<evidence type="ECO:0000256" key="4">
    <source>
        <dbReference type="ARBA" id="ARBA00022694"/>
    </source>
</evidence>
<comment type="function">
    <text evidence="10 11">Catalyzes the 2-thiolation of uridine at the wobble position (U34) of tRNA, leading to the formation of s(2)U34.</text>
</comment>
<dbReference type="FunFam" id="2.30.30.280:FF:000001">
    <property type="entry name" value="tRNA-specific 2-thiouridylase MnmA"/>
    <property type="match status" value="1"/>
</dbReference>
<dbReference type="PANTHER" id="PTHR11933:SF5">
    <property type="entry name" value="MITOCHONDRIAL TRNA-SPECIFIC 2-THIOURIDYLASE 1"/>
    <property type="match status" value="1"/>
</dbReference>
<evidence type="ECO:0000256" key="11">
    <source>
        <dbReference type="HAMAP-Rule" id="MF_00144"/>
    </source>
</evidence>
<evidence type="ECO:0000259" key="12">
    <source>
        <dbReference type="Pfam" id="PF20258"/>
    </source>
</evidence>
<dbReference type="InterPro" id="IPR023382">
    <property type="entry name" value="MnmA-like_central_sf"/>
</dbReference>
<feature type="region of interest" description="Interaction with tRNA" evidence="11">
    <location>
        <begin position="298"/>
        <end position="299"/>
    </location>
</feature>
<feature type="domain" description="tRNA-specific 2-thiouridylase MnmA-like central" evidence="13">
    <location>
        <begin position="203"/>
        <end position="265"/>
    </location>
</feature>
<dbReference type="FunFam" id="2.40.30.10:FF:000023">
    <property type="entry name" value="tRNA-specific 2-thiouridylase MnmA"/>
    <property type="match status" value="1"/>
</dbReference>
<comment type="subcellular location">
    <subcellularLocation>
        <location evidence="11">Cytoplasm</location>
    </subcellularLocation>
</comment>
<evidence type="ECO:0000313" key="15">
    <source>
        <dbReference type="Proteomes" id="UP000217507"/>
    </source>
</evidence>
<keyword evidence="7 11" id="KW-0694">RNA-binding</keyword>
<keyword evidence="4 11" id="KW-0819">tRNA processing</keyword>
<organism evidence="14 15">
    <name type="scientific">Trichormus variabilis NIES-23</name>
    <dbReference type="NCBI Taxonomy" id="1973479"/>
    <lineage>
        <taxon>Bacteria</taxon>
        <taxon>Bacillati</taxon>
        <taxon>Cyanobacteriota</taxon>
        <taxon>Cyanophyceae</taxon>
        <taxon>Nostocales</taxon>
        <taxon>Nostocaceae</taxon>
        <taxon>Trichormus</taxon>
    </lineage>
</organism>
<evidence type="ECO:0000256" key="10">
    <source>
        <dbReference type="ARBA" id="ARBA00056575"/>
    </source>
</evidence>
<keyword evidence="8" id="KW-1015">Disulfide bond</keyword>
<dbReference type="InterPro" id="IPR004506">
    <property type="entry name" value="MnmA-like"/>
</dbReference>
<keyword evidence="6 11" id="KW-0067">ATP-binding</keyword>
<feature type="active site" description="Nucleophile" evidence="11">
    <location>
        <position position="94"/>
    </location>
</feature>
<dbReference type="GO" id="GO:0005737">
    <property type="term" value="C:cytoplasm"/>
    <property type="evidence" value="ECO:0007669"/>
    <property type="project" value="UniProtKB-SubCell"/>
</dbReference>
<dbReference type="Gene3D" id="2.30.30.280">
    <property type="entry name" value="Adenine nucleotide alpha hydrolases-like domains"/>
    <property type="match status" value="1"/>
</dbReference>
<feature type="site" description="Interaction with tRNA" evidence="11">
    <location>
        <position position="331"/>
    </location>
</feature>
<evidence type="ECO:0000256" key="3">
    <source>
        <dbReference type="ARBA" id="ARBA00022679"/>
    </source>
</evidence>
<feature type="binding site" evidence="11">
    <location>
        <position position="119"/>
    </location>
    <ligand>
        <name>ATP</name>
        <dbReference type="ChEBI" id="CHEBI:30616"/>
    </ligand>
</feature>
<dbReference type="PANTHER" id="PTHR11933">
    <property type="entry name" value="TRNA 5-METHYLAMINOMETHYL-2-THIOURIDYLATE -METHYLTRANSFERASE"/>
    <property type="match status" value="1"/>
</dbReference>
<dbReference type="NCBIfam" id="TIGR00420">
    <property type="entry name" value="trmU"/>
    <property type="match status" value="1"/>
</dbReference>
<dbReference type="SMR" id="A0A1Z4KTH8"/>
<evidence type="ECO:0000256" key="8">
    <source>
        <dbReference type="ARBA" id="ARBA00023157"/>
    </source>
</evidence>
<sequence length="352" mass="38619">MKKVVVGLSGGVDSSTAAAILHNQGYEVIGLTLWLMKGKGQCCSEGMIDAAYICEQLGIPHEVVDMRDVFQTHIVDYLVTGYGAGITPLPCSQCNKTVKFGPMVQYASEKLGCDRIATGHYARIRYDEATGRYQLLRAVDRNKDQSYFLYDLSQDLLAASLFPLGEMEKADTRRIATEHGLKTADKPESQDLCLVESNGSMRAFLDKYIAPKKGDIVDTAGKVLGQHDGVHHYTIGQRKGLGIAAPEPLYVVELDAVHNKVVVGDRTKATQEECTVNRVNWVSIAEPSTPIRAAVQIRYRSAPEPVTVIPLENSRVRLVFDEPQFSITPGQAAVWYDGNKVLGGGIIEQFSK</sequence>
<dbReference type="SUPFAM" id="SSF52402">
    <property type="entry name" value="Adenine nucleotide alpha hydrolases-like"/>
    <property type="match status" value="1"/>
</dbReference>